<protein>
    <submittedName>
        <fullName evidence="1">Uncharacterized protein</fullName>
    </submittedName>
</protein>
<sequence length="19" mass="2240">MCKSNMKKAAFQYSFNEIV</sequence>
<reference evidence="1 2" key="1">
    <citation type="submission" date="2018-11" db="EMBL/GenBank/DDBJ databases">
        <title>Genome sequencing of Paenibacillus sp. KCOM 3021 (= ChDC PVNT-B20).</title>
        <authorList>
            <person name="Kook J.-K."/>
            <person name="Park S.-N."/>
            <person name="Lim Y.K."/>
        </authorList>
    </citation>
    <scope>NUCLEOTIDE SEQUENCE [LARGE SCALE GENOMIC DNA]</scope>
    <source>
        <strain evidence="1 2">KCOM 3021</strain>
    </source>
</reference>
<gene>
    <name evidence="1" type="ORF">EHV15_06410</name>
</gene>
<accession>A0A3P3UAR1</accession>
<evidence type="ECO:0000313" key="1">
    <source>
        <dbReference type="EMBL" id="RRJ67442.1"/>
    </source>
</evidence>
<organism evidence="1 2">
    <name type="scientific">Paenibacillus oralis</name>
    <dbReference type="NCBI Taxonomy" id="2490856"/>
    <lineage>
        <taxon>Bacteria</taxon>
        <taxon>Bacillati</taxon>
        <taxon>Bacillota</taxon>
        <taxon>Bacilli</taxon>
        <taxon>Bacillales</taxon>
        <taxon>Paenibacillaceae</taxon>
        <taxon>Paenibacillus</taxon>
    </lineage>
</organism>
<dbReference type="Proteomes" id="UP000267017">
    <property type="component" value="Unassembled WGS sequence"/>
</dbReference>
<dbReference type="AlphaFoldDB" id="A0A3P3UAR1"/>
<dbReference type="EMBL" id="RRCN01000001">
    <property type="protein sequence ID" value="RRJ67442.1"/>
    <property type="molecule type" value="Genomic_DNA"/>
</dbReference>
<evidence type="ECO:0000313" key="2">
    <source>
        <dbReference type="Proteomes" id="UP000267017"/>
    </source>
</evidence>
<name>A0A3P3UAR1_9BACL</name>
<keyword evidence="2" id="KW-1185">Reference proteome</keyword>
<comment type="caution">
    <text evidence="1">The sequence shown here is derived from an EMBL/GenBank/DDBJ whole genome shotgun (WGS) entry which is preliminary data.</text>
</comment>
<proteinExistence type="predicted"/>